<reference evidence="10 12" key="2">
    <citation type="submission" date="2023-11" db="EMBL/GenBank/DDBJ databases">
        <title>MicrobeMod: A computational toolkit for identifying prokaryotic methylation and restriction-modification with nanopore sequencing.</title>
        <authorList>
            <person name="Crits-Christoph A."/>
            <person name="Kang S.C."/>
            <person name="Lee H."/>
            <person name="Ostrov N."/>
        </authorList>
    </citation>
    <scope>NUCLEOTIDE SEQUENCE [LARGE SCALE GENOMIC DNA]</scope>
    <source>
        <strain evidence="10 12">ATCC 23090</strain>
    </source>
</reference>
<evidence type="ECO:0000259" key="7">
    <source>
        <dbReference type="Pfam" id="PF00933"/>
    </source>
</evidence>
<dbReference type="GO" id="GO:0008422">
    <property type="term" value="F:beta-glucosidase activity"/>
    <property type="evidence" value="ECO:0007669"/>
    <property type="project" value="UniProtKB-EC"/>
</dbReference>
<dbReference type="Pfam" id="PF00933">
    <property type="entry name" value="Glyco_hydro_3"/>
    <property type="match status" value="1"/>
</dbReference>
<name>A0A1K1MW83_9BACT</name>
<evidence type="ECO:0000256" key="2">
    <source>
        <dbReference type="ARBA" id="ARBA00005336"/>
    </source>
</evidence>
<dbReference type="EC" id="3.2.1.21" evidence="3"/>
<dbReference type="Gene3D" id="3.40.50.1700">
    <property type="entry name" value="Glycoside hydrolase family 3 C-terminal domain"/>
    <property type="match status" value="1"/>
</dbReference>
<comment type="catalytic activity">
    <reaction evidence="1">
        <text>Hydrolysis of terminal, non-reducing beta-D-glucosyl residues with release of beta-D-glucose.</text>
        <dbReference type="EC" id="3.2.1.21"/>
    </reaction>
</comment>
<keyword evidence="6" id="KW-0326">Glycosidase</keyword>
<dbReference type="PRINTS" id="PR00133">
    <property type="entry name" value="GLHYDRLASE3"/>
</dbReference>
<dbReference type="AlphaFoldDB" id="A0A1K1MW83"/>
<evidence type="ECO:0000256" key="5">
    <source>
        <dbReference type="ARBA" id="ARBA00022801"/>
    </source>
</evidence>
<organism evidence="9 11">
    <name type="scientific">Chitinophaga sancti</name>
    <dbReference type="NCBI Taxonomy" id="1004"/>
    <lineage>
        <taxon>Bacteria</taxon>
        <taxon>Pseudomonadati</taxon>
        <taxon>Bacteroidota</taxon>
        <taxon>Chitinophagia</taxon>
        <taxon>Chitinophagales</taxon>
        <taxon>Chitinophagaceae</taxon>
        <taxon>Chitinophaga</taxon>
    </lineage>
</organism>
<evidence type="ECO:0000256" key="1">
    <source>
        <dbReference type="ARBA" id="ARBA00000448"/>
    </source>
</evidence>
<evidence type="ECO:0000313" key="10">
    <source>
        <dbReference type="EMBL" id="WQG91342.1"/>
    </source>
</evidence>
<evidence type="ECO:0000259" key="8">
    <source>
        <dbReference type="Pfam" id="PF01915"/>
    </source>
</evidence>
<protein>
    <recommendedName>
        <fullName evidence="3">beta-glucosidase</fullName>
        <ecNumber evidence="3">3.2.1.21</ecNumber>
    </recommendedName>
</protein>
<comment type="similarity">
    <text evidence="2">Belongs to the glycosyl hydrolase 3 family.</text>
</comment>
<dbReference type="Proteomes" id="UP000183788">
    <property type="component" value="Unassembled WGS sequence"/>
</dbReference>
<accession>A0A1K1MW83</accession>
<evidence type="ECO:0000313" key="11">
    <source>
        <dbReference type="Proteomes" id="UP000183788"/>
    </source>
</evidence>
<feature type="domain" description="Glycoside hydrolase family 3 N-terminal" evidence="7">
    <location>
        <begin position="126"/>
        <end position="465"/>
    </location>
</feature>
<dbReference type="Pfam" id="PF01915">
    <property type="entry name" value="Glyco_hydro_3_C"/>
    <property type="match status" value="1"/>
</dbReference>
<dbReference type="PANTHER" id="PTHR30620:SF16">
    <property type="entry name" value="LYSOSOMAL BETA GLUCOSIDASE"/>
    <property type="match status" value="1"/>
</dbReference>
<evidence type="ECO:0000256" key="3">
    <source>
        <dbReference type="ARBA" id="ARBA00012744"/>
    </source>
</evidence>
<sequence length="763" mass="83570">MIKGIITLSLLLGVMYVQGQNYLTIANPKGPALGYASSSGVKILHIGKLYFKDLNKNGKLDKYEDWRLPVEERAKDLVSKMTVEQMAGLMLYSLHQAIPSHEGGFAAGTYNGQPFSKSGEAPSAISDQQKQFLQSDNLRHILITTVASPAVAAAWNNNVQAYVEGLPLGIPVNNSSDPRHVVQANAEFNAGAGGEISQWPDGLGMAATFDPGIVKQFGSIAAREYRALGITTALSPQVDLATEPRWYRLISTFGESPVLSADMARAYIDGFQTSVGGDEIKDGWGWTSVNAMVKHWPGGGPEEGGRDAHFAYGKYAVYPGKNFAAHTSPFVDGALKLGGKTKAAAAVMPYYTISYGIDPKGVGNGYSKYLLTDLLRGQYHYDGVICTDWMITGNEGAAPDVFEGKPWGMETKTVDERHYQALMAGVDQFGGNNDMKPVMAAYQMGVKEHGEAFMKERFQRSAVRLLKNIFRVGLFENPYLDSEKSKALVGNPEFMKAGFEAQLKSVVLLKNHGNVLPVTGRKTVYIPKIYYPMSKNWWGMATLPHFDYPVDTNTIKKYYNITNAPEKADFAIVFVASPVSGDNGYSAEDRKAGGNGYKPITLQYGMYKAVEAREQSIAAGDPVVAPAVKNRSYKNKEVMANNFMDLQTILDTRSVMNGKPVIVAVNVGKPMVFGEFEKRVDGLLVHFGVSTGALMEIISGKTAPSGLLPLQMPKDMATVEKQNEDVPYDMDCYEDADGHSYDFGYGLDWKGVIRDARNERYHK</sequence>
<dbReference type="InterPro" id="IPR036881">
    <property type="entry name" value="Glyco_hydro_3_C_sf"/>
</dbReference>
<feature type="domain" description="Glycoside hydrolase family 3 C-terminal" evidence="8">
    <location>
        <begin position="506"/>
        <end position="749"/>
    </location>
</feature>
<dbReference type="InterPro" id="IPR051915">
    <property type="entry name" value="Cellulose_Degrad_GH3"/>
</dbReference>
<dbReference type="EMBL" id="FPIZ01000002">
    <property type="protein sequence ID" value="SFW27261.1"/>
    <property type="molecule type" value="Genomic_DNA"/>
</dbReference>
<evidence type="ECO:0000313" key="12">
    <source>
        <dbReference type="Proteomes" id="UP001326715"/>
    </source>
</evidence>
<dbReference type="GO" id="GO:0009251">
    <property type="term" value="P:glucan catabolic process"/>
    <property type="evidence" value="ECO:0007669"/>
    <property type="project" value="TreeGrafter"/>
</dbReference>
<keyword evidence="4" id="KW-0732">Signal</keyword>
<dbReference type="SUPFAM" id="SSF52279">
    <property type="entry name" value="Beta-D-glucan exohydrolase, C-terminal domain"/>
    <property type="match status" value="1"/>
</dbReference>
<dbReference type="SUPFAM" id="SSF51445">
    <property type="entry name" value="(Trans)glycosidases"/>
    <property type="match status" value="1"/>
</dbReference>
<gene>
    <name evidence="9" type="ORF">SAMN05661012_00936</name>
    <name evidence="10" type="ORF">SR876_07510</name>
</gene>
<reference evidence="9 11" key="1">
    <citation type="submission" date="2016-11" db="EMBL/GenBank/DDBJ databases">
        <authorList>
            <person name="Jaros S."/>
            <person name="Januszkiewicz K."/>
            <person name="Wedrychowicz H."/>
        </authorList>
    </citation>
    <scope>NUCLEOTIDE SEQUENCE [LARGE SCALE GENOMIC DNA]</scope>
    <source>
        <strain evidence="9 11">DSM 784</strain>
    </source>
</reference>
<dbReference type="InterPro" id="IPR017853">
    <property type="entry name" value="GH"/>
</dbReference>
<evidence type="ECO:0000256" key="6">
    <source>
        <dbReference type="ARBA" id="ARBA00023295"/>
    </source>
</evidence>
<evidence type="ECO:0000256" key="4">
    <source>
        <dbReference type="ARBA" id="ARBA00022729"/>
    </source>
</evidence>
<dbReference type="RefSeq" id="WP_072357519.1">
    <property type="nucleotide sequence ID" value="NZ_CP139972.1"/>
</dbReference>
<dbReference type="InterPro" id="IPR001764">
    <property type="entry name" value="Glyco_hydro_3_N"/>
</dbReference>
<keyword evidence="5 10" id="KW-0378">Hydrolase</keyword>
<dbReference type="EMBL" id="CP140154">
    <property type="protein sequence ID" value="WQG91342.1"/>
    <property type="molecule type" value="Genomic_DNA"/>
</dbReference>
<dbReference type="Proteomes" id="UP001326715">
    <property type="component" value="Chromosome"/>
</dbReference>
<dbReference type="OrthoDB" id="721009at2"/>
<dbReference type="Gene3D" id="3.20.20.300">
    <property type="entry name" value="Glycoside hydrolase, family 3, N-terminal domain"/>
    <property type="match status" value="1"/>
</dbReference>
<dbReference type="STRING" id="1004.SAMN05661012_00936"/>
<dbReference type="PANTHER" id="PTHR30620">
    <property type="entry name" value="PERIPLASMIC BETA-GLUCOSIDASE-RELATED"/>
    <property type="match status" value="1"/>
</dbReference>
<proteinExistence type="inferred from homology"/>
<dbReference type="InterPro" id="IPR036962">
    <property type="entry name" value="Glyco_hydro_3_N_sf"/>
</dbReference>
<keyword evidence="12" id="KW-1185">Reference proteome</keyword>
<evidence type="ECO:0000313" key="9">
    <source>
        <dbReference type="EMBL" id="SFW27261.1"/>
    </source>
</evidence>
<dbReference type="InterPro" id="IPR002772">
    <property type="entry name" value="Glyco_hydro_3_C"/>
</dbReference>